<accession>A0A2W7NKI7</accession>
<reference evidence="5 6" key="1">
    <citation type="submission" date="2018-06" db="EMBL/GenBank/DDBJ databases">
        <title>Genomic Encyclopedia of Archaeal and Bacterial Type Strains, Phase II (KMG-II): from individual species to whole genera.</title>
        <authorList>
            <person name="Goeker M."/>
        </authorList>
    </citation>
    <scope>NUCLEOTIDE SEQUENCE [LARGE SCALE GENOMIC DNA]</scope>
    <source>
        <strain evidence="5 6">DSM 6779</strain>
    </source>
</reference>
<name>A0A2W7NKI7_9BACT</name>
<proteinExistence type="inferred from homology"/>
<keyword evidence="3" id="KW-0732">Signal</keyword>
<organism evidence="5 6">
    <name type="scientific">Breznakibacter xylanolyticus</name>
    <dbReference type="NCBI Taxonomy" id="990"/>
    <lineage>
        <taxon>Bacteria</taxon>
        <taxon>Pseudomonadati</taxon>
        <taxon>Bacteroidota</taxon>
        <taxon>Bacteroidia</taxon>
        <taxon>Marinilabiliales</taxon>
        <taxon>Marinilabiliaceae</taxon>
        <taxon>Breznakibacter</taxon>
    </lineage>
</organism>
<dbReference type="Gene3D" id="3.40.50.1110">
    <property type="entry name" value="SGNH hydrolase"/>
    <property type="match status" value="1"/>
</dbReference>
<sequence>MKKYLLLLPLLWLLMAAQTPKRTIFMVGDSTMANKATKVFPETGWGQVLPAFVDTSRIVVDNHAKNGRSTKSFIETGLWQAVLDKIKPGDYVFIQFGHNDEKKEKPAVYARAETSYQINLKRMISEARAKGAIPVLFTSIVRRDFLPNGRLNDTHGNYPAAMKTVAQETSVPLIDLEAQTHLMVEGAGIEASKRFYLHAPAGAYAGHPNGVEDNTHLSRAGAMRVAALAVESIKVQLPELADCF</sequence>
<dbReference type="SUPFAM" id="SSF52266">
    <property type="entry name" value="SGNH hydrolase"/>
    <property type="match status" value="1"/>
</dbReference>
<dbReference type="OrthoDB" id="9807041at2"/>
<protein>
    <submittedName>
        <fullName evidence="5">Lysophospholipase L1-like esterase</fullName>
    </submittedName>
</protein>
<feature type="signal peptide" evidence="3">
    <location>
        <begin position="1"/>
        <end position="21"/>
    </location>
</feature>
<dbReference type="Proteomes" id="UP000249239">
    <property type="component" value="Unassembled WGS sequence"/>
</dbReference>
<dbReference type="Pfam" id="PF13472">
    <property type="entry name" value="Lipase_GDSL_2"/>
    <property type="match status" value="1"/>
</dbReference>
<dbReference type="InterPro" id="IPR013830">
    <property type="entry name" value="SGNH_hydro"/>
</dbReference>
<dbReference type="InterPro" id="IPR036514">
    <property type="entry name" value="SGNH_hydro_sf"/>
</dbReference>
<evidence type="ECO:0000256" key="2">
    <source>
        <dbReference type="ARBA" id="ARBA00022801"/>
    </source>
</evidence>
<evidence type="ECO:0000256" key="3">
    <source>
        <dbReference type="SAM" id="SignalP"/>
    </source>
</evidence>
<comment type="caution">
    <text evidence="5">The sequence shown here is derived from an EMBL/GenBank/DDBJ whole genome shotgun (WGS) entry which is preliminary data.</text>
</comment>
<dbReference type="PANTHER" id="PTHR43695">
    <property type="entry name" value="PUTATIVE (AFU_ORTHOLOGUE AFUA_2G17250)-RELATED"/>
    <property type="match status" value="1"/>
</dbReference>
<evidence type="ECO:0000259" key="4">
    <source>
        <dbReference type="Pfam" id="PF13472"/>
    </source>
</evidence>
<dbReference type="EMBL" id="QKZK01000023">
    <property type="protein sequence ID" value="PZX13696.1"/>
    <property type="molecule type" value="Genomic_DNA"/>
</dbReference>
<evidence type="ECO:0000256" key="1">
    <source>
        <dbReference type="ARBA" id="ARBA00008668"/>
    </source>
</evidence>
<dbReference type="CDD" id="cd01821">
    <property type="entry name" value="Rhamnogalacturan_acetylesterase_like"/>
    <property type="match status" value="1"/>
</dbReference>
<keyword evidence="2" id="KW-0378">Hydrolase</keyword>
<dbReference type="RefSeq" id="WP_111446401.1">
    <property type="nucleotide sequence ID" value="NZ_QKZK01000023.1"/>
</dbReference>
<feature type="chain" id="PRO_5016122149" evidence="3">
    <location>
        <begin position="22"/>
        <end position="244"/>
    </location>
</feature>
<dbReference type="InterPro" id="IPR037459">
    <property type="entry name" value="RhgT-like"/>
</dbReference>
<gene>
    <name evidence="5" type="ORF">LX69_02554</name>
</gene>
<dbReference type="GO" id="GO:0016788">
    <property type="term" value="F:hydrolase activity, acting on ester bonds"/>
    <property type="evidence" value="ECO:0007669"/>
    <property type="project" value="UniProtKB-ARBA"/>
</dbReference>
<dbReference type="PANTHER" id="PTHR43695:SF1">
    <property type="entry name" value="RHAMNOGALACTURONAN ACETYLESTERASE"/>
    <property type="match status" value="1"/>
</dbReference>
<comment type="similarity">
    <text evidence="1">Belongs to the 'GDSL' lipolytic enzyme family.</text>
</comment>
<evidence type="ECO:0000313" key="6">
    <source>
        <dbReference type="Proteomes" id="UP000249239"/>
    </source>
</evidence>
<dbReference type="AlphaFoldDB" id="A0A2W7NKI7"/>
<feature type="domain" description="SGNH hydrolase-type esterase" evidence="4">
    <location>
        <begin position="27"/>
        <end position="197"/>
    </location>
</feature>
<evidence type="ECO:0000313" key="5">
    <source>
        <dbReference type="EMBL" id="PZX13696.1"/>
    </source>
</evidence>
<keyword evidence="6" id="KW-1185">Reference proteome</keyword>